<evidence type="ECO:0000313" key="2">
    <source>
        <dbReference type="Proteomes" id="UP000243006"/>
    </source>
</evidence>
<organism evidence="1 2">
    <name type="scientific">Trichinella nativa</name>
    <dbReference type="NCBI Taxonomy" id="6335"/>
    <lineage>
        <taxon>Eukaryota</taxon>
        <taxon>Metazoa</taxon>
        <taxon>Ecdysozoa</taxon>
        <taxon>Nematoda</taxon>
        <taxon>Enoplea</taxon>
        <taxon>Dorylaimia</taxon>
        <taxon>Trichinellida</taxon>
        <taxon>Trichinellidae</taxon>
        <taxon>Trichinella</taxon>
    </lineage>
</organism>
<name>A0A1Y3EIN2_9BILA</name>
<proteinExistence type="predicted"/>
<gene>
    <name evidence="1" type="ORF">D917_02092</name>
</gene>
<dbReference type="AlphaFoldDB" id="A0A1Y3EIN2"/>
<comment type="caution">
    <text evidence="1">The sequence shown here is derived from an EMBL/GenBank/DDBJ whole genome shotgun (WGS) entry which is preliminary data.</text>
</comment>
<dbReference type="Proteomes" id="UP000243006">
    <property type="component" value="Unassembled WGS sequence"/>
</dbReference>
<protein>
    <submittedName>
        <fullName evidence="1">Uncharacterized protein</fullName>
    </submittedName>
</protein>
<evidence type="ECO:0000313" key="1">
    <source>
        <dbReference type="EMBL" id="OUC44931.1"/>
    </source>
</evidence>
<accession>A0A1Y3EIN2</accession>
<reference evidence="1 2" key="1">
    <citation type="submission" date="2015-04" db="EMBL/GenBank/DDBJ databases">
        <title>Draft genome of the roundworm Trichinella nativa.</title>
        <authorList>
            <person name="Mitreva M."/>
        </authorList>
    </citation>
    <scope>NUCLEOTIDE SEQUENCE [LARGE SCALE GENOMIC DNA]</scope>
    <source>
        <strain evidence="1 2">ISS45</strain>
    </source>
</reference>
<sequence length="170" mass="19862">MQFKISKSKTGSVVHIAEVIITAADAAHESIFNIVQRCTARSKLFYVVFPEYSPSEVYAGFMHVTGYSALKKHYFYYYNVEKMLKLLLSIIKTKQTFLNSTIAERWVKLEKYPEYVLMNTDIILLISCYKFQLESYHSLLCTCLLRVHNRIYNSKDSQMYRNGRADILPN</sequence>
<dbReference type="EMBL" id="LVZM01011329">
    <property type="protein sequence ID" value="OUC44931.1"/>
    <property type="molecule type" value="Genomic_DNA"/>
</dbReference>